<gene>
    <name evidence="1" type="ORF">UC3_01183</name>
</gene>
<keyword evidence="2" id="KW-1185">Reference proteome</keyword>
<dbReference type="EMBL" id="AJAT01000012">
    <property type="protein sequence ID" value="EOL45293.1"/>
    <property type="molecule type" value="Genomic_DNA"/>
</dbReference>
<evidence type="ECO:0000313" key="1">
    <source>
        <dbReference type="EMBL" id="EOL45293.1"/>
    </source>
</evidence>
<dbReference type="Proteomes" id="UP000013785">
    <property type="component" value="Unassembled WGS sequence"/>
</dbReference>
<sequence>MKEKENKISAGKKTWESYDQWGKYKKRGVL</sequence>
<dbReference type="AlphaFoldDB" id="R3TVW4"/>
<comment type="caution">
    <text evidence="1">The sequence shown here is derived from an EMBL/GenBank/DDBJ whole genome shotgun (WGS) entry which is preliminary data.</text>
</comment>
<accession>R3TVW4</accession>
<dbReference type="HOGENOM" id="CLU_3403416_0_0_9"/>
<name>R3TVW4_9ENTE</name>
<protein>
    <submittedName>
        <fullName evidence="1">Uncharacterized protein</fullName>
    </submittedName>
</protein>
<proteinExistence type="predicted"/>
<reference evidence="1 2" key="1">
    <citation type="submission" date="2013-02" db="EMBL/GenBank/DDBJ databases">
        <title>The Genome Sequence of Enterococcus phoeniculicola BAA-412.</title>
        <authorList>
            <consortium name="The Broad Institute Genome Sequencing Platform"/>
            <consortium name="The Broad Institute Genome Sequencing Center for Infectious Disease"/>
            <person name="Earl A.M."/>
            <person name="Gilmore M.S."/>
            <person name="Lebreton F."/>
            <person name="Walker B."/>
            <person name="Young S.K."/>
            <person name="Zeng Q."/>
            <person name="Gargeya S."/>
            <person name="Fitzgerald M."/>
            <person name="Haas B."/>
            <person name="Abouelleil A."/>
            <person name="Alvarado L."/>
            <person name="Arachchi H.M."/>
            <person name="Berlin A.M."/>
            <person name="Chapman S.B."/>
            <person name="Dewar J."/>
            <person name="Goldberg J."/>
            <person name="Griggs A."/>
            <person name="Gujja S."/>
            <person name="Hansen M."/>
            <person name="Howarth C."/>
            <person name="Imamovic A."/>
            <person name="Larimer J."/>
            <person name="McCowan C."/>
            <person name="Murphy C."/>
            <person name="Neiman D."/>
            <person name="Pearson M."/>
            <person name="Priest M."/>
            <person name="Roberts A."/>
            <person name="Saif S."/>
            <person name="Shea T."/>
            <person name="Sisk P."/>
            <person name="Sykes S."/>
            <person name="Wortman J."/>
            <person name="Nusbaum C."/>
            <person name="Birren B."/>
        </authorList>
    </citation>
    <scope>NUCLEOTIDE SEQUENCE [LARGE SCALE GENOMIC DNA]</scope>
    <source>
        <strain evidence="1 2">ATCC BAA-412</strain>
    </source>
</reference>
<evidence type="ECO:0000313" key="2">
    <source>
        <dbReference type="Proteomes" id="UP000013785"/>
    </source>
</evidence>
<organism evidence="1 2">
    <name type="scientific">Enterococcus phoeniculicola ATCC BAA-412</name>
    <dbReference type="NCBI Taxonomy" id="1158610"/>
    <lineage>
        <taxon>Bacteria</taxon>
        <taxon>Bacillati</taxon>
        <taxon>Bacillota</taxon>
        <taxon>Bacilli</taxon>
        <taxon>Lactobacillales</taxon>
        <taxon>Enterococcaceae</taxon>
        <taxon>Enterococcus</taxon>
    </lineage>
</organism>